<evidence type="ECO:0000259" key="1">
    <source>
        <dbReference type="Pfam" id="PF01738"/>
    </source>
</evidence>
<dbReference type="EMBL" id="JAAXKZ010000081">
    <property type="protein sequence ID" value="NMH93775.1"/>
    <property type="molecule type" value="Genomic_DNA"/>
</dbReference>
<organism evidence="2 3">
    <name type="scientific">Pseudonocardia bannensis</name>
    <dbReference type="NCBI Taxonomy" id="630973"/>
    <lineage>
        <taxon>Bacteria</taxon>
        <taxon>Bacillati</taxon>
        <taxon>Actinomycetota</taxon>
        <taxon>Actinomycetes</taxon>
        <taxon>Pseudonocardiales</taxon>
        <taxon>Pseudonocardiaceae</taxon>
        <taxon>Pseudonocardia</taxon>
    </lineage>
</organism>
<keyword evidence="3" id="KW-1185">Reference proteome</keyword>
<dbReference type="SUPFAM" id="SSF53474">
    <property type="entry name" value="alpha/beta-Hydrolases"/>
    <property type="match status" value="1"/>
</dbReference>
<dbReference type="Proteomes" id="UP000586918">
    <property type="component" value="Unassembled WGS sequence"/>
</dbReference>
<name>A0A848DMJ8_9PSEU</name>
<dbReference type="Gene3D" id="3.40.50.1820">
    <property type="entry name" value="alpha/beta hydrolase"/>
    <property type="match status" value="1"/>
</dbReference>
<dbReference type="AlphaFoldDB" id="A0A848DMJ8"/>
<sequence length="306" mass="32456">MTPDAARRSAPPAAHLASEALPLTSSGAALGEALLARAGRPLDPQDRRSQHSVATLQGCVPRIDVNIPAPDGRCPATLHLPDGEGPWPAVLLFPDAGGARETFREMADRVAAMGYATLLPDVYYRAGDWAPFDTATAVGDPEERARLGELMGGLTRERIVADSGAFLEFLLSRPEVTGAAVGTTGYCRGGRMSLIAAAAHPDRIAAAASFHGGRLAVADHPESLHRAADRIRATVYVAGAVEDGSFTAEQGELLRKARSDVGVQHTVEFYPARHGFAVPDNPTYDPDAAARHWAALKELYRAHFQG</sequence>
<dbReference type="InterPro" id="IPR051049">
    <property type="entry name" value="Dienelactone_hydrolase-like"/>
</dbReference>
<evidence type="ECO:0000313" key="2">
    <source>
        <dbReference type="EMBL" id="NMH93775.1"/>
    </source>
</evidence>
<dbReference type="InterPro" id="IPR002925">
    <property type="entry name" value="Dienelactn_hydro"/>
</dbReference>
<evidence type="ECO:0000313" key="3">
    <source>
        <dbReference type="Proteomes" id="UP000586918"/>
    </source>
</evidence>
<dbReference type="PANTHER" id="PTHR46623">
    <property type="entry name" value="CARBOXYMETHYLENEBUTENOLIDASE-RELATED"/>
    <property type="match status" value="1"/>
</dbReference>
<dbReference type="PANTHER" id="PTHR46623:SF10">
    <property type="entry name" value="CARBOXYMETHYLENEBUTENOLIDASE HOMOLOG"/>
    <property type="match status" value="1"/>
</dbReference>
<reference evidence="2 3" key="1">
    <citation type="submission" date="2020-04" db="EMBL/GenBank/DDBJ databases">
        <authorList>
            <person name="Klaysubun C."/>
            <person name="Duangmal K."/>
            <person name="Lipun K."/>
        </authorList>
    </citation>
    <scope>NUCLEOTIDE SEQUENCE [LARGE SCALE GENOMIC DNA]</scope>
    <source>
        <strain evidence="2 3">DSM 45300</strain>
    </source>
</reference>
<keyword evidence="2" id="KW-0378">Hydrolase</keyword>
<accession>A0A848DMJ8</accession>
<feature type="domain" description="Dienelactone hydrolase" evidence="1">
    <location>
        <begin position="76"/>
        <end position="303"/>
    </location>
</feature>
<gene>
    <name evidence="2" type="ORF">HF519_19780</name>
</gene>
<protein>
    <submittedName>
        <fullName evidence="2">Dienelactone hydrolase family protein</fullName>
    </submittedName>
</protein>
<dbReference type="Pfam" id="PF01738">
    <property type="entry name" value="DLH"/>
    <property type="match status" value="1"/>
</dbReference>
<dbReference type="InterPro" id="IPR029058">
    <property type="entry name" value="AB_hydrolase_fold"/>
</dbReference>
<proteinExistence type="predicted"/>
<comment type="caution">
    <text evidence="2">The sequence shown here is derived from an EMBL/GenBank/DDBJ whole genome shotgun (WGS) entry which is preliminary data.</text>
</comment>
<dbReference type="GO" id="GO:0016787">
    <property type="term" value="F:hydrolase activity"/>
    <property type="evidence" value="ECO:0007669"/>
    <property type="project" value="UniProtKB-KW"/>
</dbReference>